<evidence type="ECO:0000256" key="1">
    <source>
        <dbReference type="SAM" id="MobiDB-lite"/>
    </source>
</evidence>
<gene>
    <name evidence="2" type="ORF">FE263_08495</name>
</gene>
<comment type="caution">
    <text evidence="2">The sequence shown here is derived from an EMBL/GenBank/DDBJ whole genome shotgun (WGS) entry which is preliminary data.</text>
</comment>
<dbReference type="RefSeq" id="WP_138325500.1">
    <property type="nucleotide sequence ID" value="NZ_VCDI01000002.1"/>
</dbReference>
<feature type="compositionally biased region" description="Polar residues" evidence="1">
    <location>
        <begin position="1"/>
        <end position="11"/>
    </location>
</feature>
<feature type="compositionally biased region" description="Low complexity" evidence="1">
    <location>
        <begin position="15"/>
        <end position="25"/>
    </location>
</feature>
<evidence type="ECO:0000313" key="2">
    <source>
        <dbReference type="EMBL" id="TLU73420.1"/>
    </source>
</evidence>
<reference evidence="2 3" key="1">
    <citation type="submission" date="2019-05" db="EMBL/GenBank/DDBJ databases">
        <authorList>
            <person name="Pankratov T."/>
            <person name="Grouzdev D."/>
        </authorList>
    </citation>
    <scope>NUCLEOTIDE SEQUENCE [LARGE SCALE GENOMIC DNA]</scope>
    <source>
        <strain evidence="2 3">KEBCLARHB70R</strain>
    </source>
</reference>
<proteinExistence type="predicted"/>
<evidence type="ECO:0000313" key="3">
    <source>
        <dbReference type="Proteomes" id="UP000305654"/>
    </source>
</evidence>
<feature type="region of interest" description="Disordered" evidence="1">
    <location>
        <begin position="1"/>
        <end position="25"/>
    </location>
</feature>
<feature type="region of interest" description="Disordered" evidence="1">
    <location>
        <begin position="39"/>
        <end position="68"/>
    </location>
</feature>
<organism evidence="2 3">
    <name type="scientific">Lichenicoccus roseus</name>
    <dbReference type="NCBI Taxonomy" id="2683649"/>
    <lineage>
        <taxon>Bacteria</taxon>
        <taxon>Pseudomonadati</taxon>
        <taxon>Pseudomonadota</taxon>
        <taxon>Alphaproteobacteria</taxon>
        <taxon>Acetobacterales</taxon>
        <taxon>Acetobacteraceae</taxon>
        <taxon>Lichenicoccus</taxon>
    </lineage>
</organism>
<name>A0A5R9J713_9PROT</name>
<accession>A0A5R9J713</accession>
<protein>
    <submittedName>
        <fullName evidence="2">Uncharacterized protein</fullName>
    </submittedName>
</protein>
<keyword evidence="3" id="KW-1185">Reference proteome</keyword>
<dbReference type="Proteomes" id="UP000305654">
    <property type="component" value="Unassembled WGS sequence"/>
</dbReference>
<sequence length="68" mass="6771">MISPSSLSAFSVTRPATQAAPPALAASRGSQVASAISAVQPPVATGSGQRPAQPDPTARRGSLLDRMA</sequence>
<dbReference type="EMBL" id="VCDI01000002">
    <property type="protein sequence ID" value="TLU73420.1"/>
    <property type="molecule type" value="Genomic_DNA"/>
</dbReference>
<dbReference type="AlphaFoldDB" id="A0A5R9J713"/>